<dbReference type="PROSITE" id="PS51257">
    <property type="entry name" value="PROKAR_LIPOPROTEIN"/>
    <property type="match status" value="1"/>
</dbReference>
<evidence type="ECO:0000256" key="2">
    <source>
        <dbReference type="SAM" id="SignalP"/>
    </source>
</evidence>
<organism evidence="3 4">
    <name type="scientific">Nocardioides humi</name>
    <dbReference type="NCBI Taxonomy" id="449461"/>
    <lineage>
        <taxon>Bacteria</taxon>
        <taxon>Bacillati</taxon>
        <taxon>Actinomycetota</taxon>
        <taxon>Actinomycetes</taxon>
        <taxon>Propionibacteriales</taxon>
        <taxon>Nocardioidaceae</taxon>
        <taxon>Nocardioides</taxon>
    </lineage>
</organism>
<evidence type="ECO:0008006" key="5">
    <source>
        <dbReference type="Google" id="ProtNLM"/>
    </source>
</evidence>
<accession>A0ABN2A5S3</accession>
<protein>
    <recommendedName>
        <fullName evidence="5">DUF3558 domain-containing protein</fullName>
    </recommendedName>
</protein>
<feature type="chain" id="PRO_5047433945" description="DUF3558 domain-containing protein" evidence="2">
    <location>
        <begin position="24"/>
        <end position="239"/>
    </location>
</feature>
<sequence>MAPLPRIALAAAALLLLAGCGGADDPGEPPGSAGTASAPPSAGPSTTASTSDGPASTGGSAATGAAEDDGSTTVARARFCQGIDPADVADVLGTDRLEVMADHAPGDAASAQPGAPSVSPAWTCTIGTTADGGIGVTWSIAQAEVKAAEARATVGNLAGILGEEHCADVADDALGARTRGVDCAGSVGGTSFALAARSVVVDRTLLDCQLASAREGDIERLSAAAPRVCALFRDLVVRE</sequence>
<feature type="region of interest" description="Disordered" evidence="1">
    <location>
        <begin position="19"/>
        <end position="69"/>
    </location>
</feature>
<proteinExistence type="predicted"/>
<evidence type="ECO:0000313" key="3">
    <source>
        <dbReference type="EMBL" id="GAA1511656.1"/>
    </source>
</evidence>
<comment type="caution">
    <text evidence="3">The sequence shown here is derived from an EMBL/GenBank/DDBJ whole genome shotgun (WGS) entry which is preliminary data.</text>
</comment>
<feature type="signal peptide" evidence="2">
    <location>
        <begin position="1"/>
        <end position="23"/>
    </location>
</feature>
<keyword evidence="2" id="KW-0732">Signal</keyword>
<name>A0ABN2A5S3_9ACTN</name>
<evidence type="ECO:0000313" key="4">
    <source>
        <dbReference type="Proteomes" id="UP001500842"/>
    </source>
</evidence>
<dbReference type="EMBL" id="BAAAOR010000012">
    <property type="protein sequence ID" value="GAA1511656.1"/>
    <property type="molecule type" value="Genomic_DNA"/>
</dbReference>
<gene>
    <name evidence="3" type="ORF">GCM10009788_15100</name>
</gene>
<feature type="compositionally biased region" description="Low complexity" evidence="1">
    <location>
        <begin position="30"/>
        <end position="65"/>
    </location>
</feature>
<reference evidence="3 4" key="1">
    <citation type="journal article" date="2019" name="Int. J. Syst. Evol. Microbiol.">
        <title>The Global Catalogue of Microorganisms (GCM) 10K type strain sequencing project: providing services to taxonomists for standard genome sequencing and annotation.</title>
        <authorList>
            <consortium name="The Broad Institute Genomics Platform"/>
            <consortium name="The Broad Institute Genome Sequencing Center for Infectious Disease"/>
            <person name="Wu L."/>
            <person name="Ma J."/>
        </authorList>
    </citation>
    <scope>NUCLEOTIDE SEQUENCE [LARGE SCALE GENOMIC DNA]</scope>
    <source>
        <strain evidence="3 4">JCM 14942</strain>
    </source>
</reference>
<evidence type="ECO:0000256" key="1">
    <source>
        <dbReference type="SAM" id="MobiDB-lite"/>
    </source>
</evidence>
<dbReference type="Proteomes" id="UP001500842">
    <property type="component" value="Unassembled WGS sequence"/>
</dbReference>
<keyword evidence="4" id="KW-1185">Reference proteome</keyword>
<dbReference type="RefSeq" id="WP_141005793.1">
    <property type="nucleotide sequence ID" value="NZ_BAAAOR010000012.1"/>
</dbReference>